<comment type="pathway">
    <text evidence="4 11">Purine metabolism; AMP biosynthesis via salvage pathway; AMP from adenine: step 1/1.</text>
</comment>
<evidence type="ECO:0000256" key="10">
    <source>
        <dbReference type="ARBA" id="ARBA00022726"/>
    </source>
</evidence>
<feature type="domain" description="Phosphoribosyltransferase" evidence="12">
    <location>
        <begin position="58"/>
        <end position="169"/>
    </location>
</feature>
<keyword evidence="10 11" id="KW-0660">Purine salvage</keyword>
<evidence type="ECO:0000256" key="8">
    <source>
        <dbReference type="ARBA" id="ARBA00022676"/>
    </source>
</evidence>
<evidence type="ECO:0000256" key="7">
    <source>
        <dbReference type="ARBA" id="ARBA00022490"/>
    </source>
</evidence>
<dbReference type="PANTHER" id="PTHR32315:SF3">
    <property type="entry name" value="ADENINE PHOSPHORIBOSYLTRANSFERASE"/>
    <property type="match status" value="1"/>
</dbReference>
<comment type="function">
    <text evidence="2 11">Catalyzes a salvage reaction resulting in the formation of AMP, that is energically less costly than de novo synthesis.</text>
</comment>
<dbReference type="InterPro" id="IPR005764">
    <property type="entry name" value="Ade_phspho_trans"/>
</dbReference>
<comment type="catalytic activity">
    <reaction evidence="1 11">
        <text>AMP + diphosphate = 5-phospho-alpha-D-ribose 1-diphosphate + adenine</text>
        <dbReference type="Rhea" id="RHEA:16609"/>
        <dbReference type="ChEBI" id="CHEBI:16708"/>
        <dbReference type="ChEBI" id="CHEBI:33019"/>
        <dbReference type="ChEBI" id="CHEBI:58017"/>
        <dbReference type="ChEBI" id="CHEBI:456215"/>
        <dbReference type="EC" id="2.4.2.7"/>
    </reaction>
</comment>
<evidence type="ECO:0000313" key="13">
    <source>
        <dbReference type="EMBL" id="RNF83030.1"/>
    </source>
</evidence>
<dbReference type="RefSeq" id="WP_123107906.1">
    <property type="nucleotide sequence ID" value="NZ_RIBZ01000850.1"/>
</dbReference>
<dbReference type="FunFam" id="3.40.50.2020:FF:000021">
    <property type="entry name" value="Adenine phosphoribosyltransferase"/>
    <property type="match status" value="1"/>
</dbReference>
<comment type="subcellular location">
    <subcellularLocation>
        <location evidence="3 11">Cytoplasm</location>
    </subcellularLocation>
</comment>
<dbReference type="EC" id="2.4.2.7" evidence="6 11"/>
<dbReference type="GO" id="GO:0005737">
    <property type="term" value="C:cytoplasm"/>
    <property type="evidence" value="ECO:0007669"/>
    <property type="project" value="UniProtKB-SubCell"/>
</dbReference>
<dbReference type="GO" id="GO:0006168">
    <property type="term" value="P:adenine salvage"/>
    <property type="evidence" value="ECO:0007669"/>
    <property type="project" value="InterPro"/>
</dbReference>
<evidence type="ECO:0000256" key="11">
    <source>
        <dbReference type="HAMAP-Rule" id="MF_00004"/>
    </source>
</evidence>
<comment type="subunit">
    <text evidence="11">Homodimer.</text>
</comment>
<dbReference type="GO" id="GO:0003999">
    <property type="term" value="F:adenine phosphoribosyltransferase activity"/>
    <property type="evidence" value="ECO:0007669"/>
    <property type="project" value="UniProtKB-UniRule"/>
</dbReference>
<dbReference type="UniPathway" id="UPA00588">
    <property type="reaction ID" value="UER00646"/>
</dbReference>
<protein>
    <recommendedName>
        <fullName evidence="6 11">Adenine phosphoribosyltransferase</fullName>
        <shortName evidence="11">APRT</shortName>
        <ecNumber evidence="6 11">2.4.2.7</ecNumber>
    </recommendedName>
</protein>
<comment type="caution">
    <text evidence="13">The sequence shown here is derived from an EMBL/GenBank/DDBJ whole genome shotgun (WGS) entry which is preliminary data.</text>
</comment>
<evidence type="ECO:0000256" key="1">
    <source>
        <dbReference type="ARBA" id="ARBA00000868"/>
    </source>
</evidence>
<dbReference type="GO" id="GO:0044209">
    <property type="term" value="P:AMP salvage"/>
    <property type="evidence" value="ECO:0007669"/>
    <property type="project" value="UniProtKB-UniRule"/>
</dbReference>
<dbReference type="GO" id="GO:0006166">
    <property type="term" value="P:purine ribonucleoside salvage"/>
    <property type="evidence" value="ECO:0007669"/>
    <property type="project" value="UniProtKB-UniRule"/>
</dbReference>
<evidence type="ECO:0000256" key="3">
    <source>
        <dbReference type="ARBA" id="ARBA00004496"/>
    </source>
</evidence>
<dbReference type="Gene3D" id="3.40.50.2020">
    <property type="match status" value="1"/>
</dbReference>
<dbReference type="Proteomes" id="UP000275401">
    <property type="component" value="Unassembled WGS sequence"/>
</dbReference>
<dbReference type="NCBIfam" id="NF002634">
    <property type="entry name" value="PRK02304.1-3"/>
    <property type="match status" value="1"/>
</dbReference>
<keyword evidence="14" id="KW-1185">Reference proteome</keyword>
<keyword evidence="8 11" id="KW-0328">Glycosyltransferase</keyword>
<reference evidence="13 14" key="1">
    <citation type="submission" date="2018-11" db="EMBL/GenBank/DDBJ databases">
        <title>The Potential of Streptomyces as Biocontrol Agents against the Tomato grey mould, Botrytis cinerea (Gray mold) Frontiers in Microbiology.</title>
        <authorList>
            <person name="Li D."/>
        </authorList>
    </citation>
    <scope>NUCLEOTIDE SEQUENCE [LARGE SCALE GENOMIC DNA]</scope>
    <source>
        <strain evidence="13 14">NEAU-LD23</strain>
    </source>
</reference>
<dbReference type="GO" id="GO:0016208">
    <property type="term" value="F:AMP binding"/>
    <property type="evidence" value="ECO:0007669"/>
    <property type="project" value="TreeGrafter"/>
</dbReference>
<dbReference type="NCBIfam" id="TIGR01090">
    <property type="entry name" value="apt"/>
    <property type="match status" value="1"/>
</dbReference>
<dbReference type="InterPro" id="IPR000836">
    <property type="entry name" value="PRTase_dom"/>
</dbReference>
<dbReference type="GO" id="GO:0002055">
    <property type="term" value="F:adenine binding"/>
    <property type="evidence" value="ECO:0007669"/>
    <property type="project" value="TreeGrafter"/>
</dbReference>
<keyword evidence="9 11" id="KW-0808">Transferase</keyword>
<evidence type="ECO:0000256" key="2">
    <source>
        <dbReference type="ARBA" id="ARBA00003968"/>
    </source>
</evidence>
<evidence type="ECO:0000313" key="14">
    <source>
        <dbReference type="Proteomes" id="UP000275401"/>
    </source>
</evidence>
<dbReference type="NCBIfam" id="NF002636">
    <property type="entry name" value="PRK02304.1-5"/>
    <property type="match status" value="1"/>
</dbReference>
<evidence type="ECO:0000256" key="4">
    <source>
        <dbReference type="ARBA" id="ARBA00004659"/>
    </source>
</evidence>
<gene>
    <name evidence="11" type="primary">apt</name>
    <name evidence="13" type="ORF">EEJ42_44945</name>
</gene>
<dbReference type="InterPro" id="IPR050054">
    <property type="entry name" value="UPRTase/APRTase"/>
</dbReference>
<dbReference type="CDD" id="cd06223">
    <property type="entry name" value="PRTases_typeI"/>
    <property type="match status" value="1"/>
</dbReference>
<evidence type="ECO:0000256" key="9">
    <source>
        <dbReference type="ARBA" id="ARBA00022679"/>
    </source>
</evidence>
<sequence length="194" mass="20192">MSEQTAETAAAGPLGAEELRGLLLSRIQDVPDYPQPGVMFKDITPLLADAAAFSALTEALAELCVRHRADKVVGLEARGFILAAPAAVRAGIGFVPVRKAGKLPGATLGQAYELEYGTAEIEIHADALEPGDRVLVIDDVLATGGTAEASLQLIRRAGAQVAGVAVLMELGFLEGRRRLLSALDSAPLEALITV</sequence>
<evidence type="ECO:0000259" key="12">
    <source>
        <dbReference type="Pfam" id="PF00156"/>
    </source>
</evidence>
<organism evidence="13 14">
    <name type="scientific">Streptomyces botrytidirepellens</name>
    <dbReference type="NCBI Taxonomy" id="2486417"/>
    <lineage>
        <taxon>Bacteria</taxon>
        <taxon>Bacillati</taxon>
        <taxon>Actinomycetota</taxon>
        <taxon>Actinomycetes</taxon>
        <taxon>Kitasatosporales</taxon>
        <taxon>Streptomycetaceae</taxon>
        <taxon>Streptomyces</taxon>
    </lineage>
</organism>
<dbReference type="EMBL" id="RIBZ01000850">
    <property type="protein sequence ID" value="RNF83030.1"/>
    <property type="molecule type" value="Genomic_DNA"/>
</dbReference>
<proteinExistence type="inferred from homology"/>
<evidence type="ECO:0000256" key="5">
    <source>
        <dbReference type="ARBA" id="ARBA00008391"/>
    </source>
</evidence>
<comment type="similarity">
    <text evidence="5 11">Belongs to the purine/pyrimidine phosphoribosyltransferase family.</text>
</comment>
<dbReference type="PANTHER" id="PTHR32315">
    <property type="entry name" value="ADENINE PHOSPHORIBOSYLTRANSFERASE"/>
    <property type="match status" value="1"/>
</dbReference>
<keyword evidence="7 11" id="KW-0963">Cytoplasm</keyword>
<dbReference type="SUPFAM" id="SSF53271">
    <property type="entry name" value="PRTase-like"/>
    <property type="match status" value="1"/>
</dbReference>
<name>A0A3M8SVZ7_9ACTN</name>
<dbReference type="InterPro" id="IPR029057">
    <property type="entry name" value="PRTase-like"/>
</dbReference>
<dbReference type="Pfam" id="PF00156">
    <property type="entry name" value="Pribosyltran"/>
    <property type="match status" value="1"/>
</dbReference>
<dbReference type="AlphaFoldDB" id="A0A3M8SVZ7"/>
<dbReference type="HAMAP" id="MF_00004">
    <property type="entry name" value="Aden_phosphoribosyltr"/>
    <property type="match status" value="1"/>
</dbReference>
<accession>A0A3M8SVZ7</accession>
<evidence type="ECO:0000256" key="6">
    <source>
        <dbReference type="ARBA" id="ARBA00011893"/>
    </source>
</evidence>